<dbReference type="PANTHER" id="PTHR43586">
    <property type="entry name" value="CYSTEINE DESULFURASE"/>
    <property type="match status" value="1"/>
</dbReference>
<gene>
    <name evidence="6" type="ORF">HD599_002106</name>
</gene>
<dbReference type="Pfam" id="PF00266">
    <property type="entry name" value="Aminotran_5"/>
    <property type="match status" value="1"/>
</dbReference>
<dbReference type="Gene3D" id="3.40.640.10">
    <property type="entry name" value="Type I PLP-dependent aspartate aminotransferase-like (Major domain)"/>
    <property type="match status" value="1"/>
</dbReference>
<comment type="similarity">
    <text evidence="3">Belongs to the class-V pyridoxal-phosphate-dependent aminotransferase family.</text>
</comment>
<dbReference type="PANTHER" id="PTHR43586:SF24">
    <property type="entry name" value="BLR4730 PROTEIN"/>
    <property type="match status" value="1"/>
</dbReference>
<dbReference type="RefSeq" id="WP_184237114.1">
    <property type="nucleotide sequence ID" value="NZ_JACHMJ010000001.1"/>
</dbReference>
<keyword evidence="7" id="KW-1185">Reference proteome</keyword>
<evidence type="ECO:0000256" key="2">
    <source>
        <dbReference type="ARBA" id="ARBA00022898"/>
    </source>
</evidence>
<dbReference type="InterPro" id="IPR015421">
    <property type="entry name" value="PyrdxlP-dep_Trfase_major"/>
</dbReference>
<protein>
    <submittedName>
        <fullName evidence="6">Selenocysteine lyase/cysteine desulfurase</fullName>
    </submittedName>
</protein>
<dbReference type="AlphaFoldDB" id="A0A841AQB1"/>
<dbReference type="InterPro" id="IPR020578">
    <property type="entry name" value="Aminotrans_V_PyrdxlP_BS"/>
</dbReference>
<feature type="domain" description="Aminotransferase class V" evidence="5">
    <location>
        <begin position="35"/>
        <end position="400"/>
    </location>
</feature>
<dbReference type="Proteomes" id="UP000536685">
    <property type="component" value="Unassembled WGS sequence"/>
</dbReference>
<evidence type="ECO:0000259" key="5">
    <source>
        <dbReference type="Pfam" id="PF00266"/>
    </source>
</evidence>
<comment type="cofactor">
    <cofactor evidence="1 4">
        <name>pyridoxal 5'-phosphate</name>
        <dbReference type="ChEBI" id="CHEBI:597326"/>
    </cofactor>
</comment>
<dbReference type="EMBL" id="JACHMJ010000001">
    <property type="protein sequence ID" value="MBB5843783.1"/>
    <property type="molecule type" value="Genomic_DNA"/>
</dbReference>
<proteinExistence type="inferred from homology"/>
<dbReference type="SUPFAM" id="SSF53383">
    <property type="entry name" value="PLP-dependent transferases"/>
    <property type="match status" value="1"/>
</dbReference>
<accession>A0A841AQB1</accession>
<keyword evidence="6" id="KW-0456">Lyase</keyword>
<dbReference type="GO" id="GO:0016829">
    <property type="term" value="F:lyase activity"/>
    <property type="evidence" value="ECO:0007669"/>
    <property type="project" value="UniProtKB-KW"/>
</dbReference>
<evidence type="ECO:0000256" key="3">
    <source>
        <dbReference type="RuleBase" id="RU004075"/>
    </source>
</evidence>
<sequence>MTIGLEGDALVTPTVAAIDVAAERARTVGASGRHYFNAAGASLMSDAVLDAMIGHLRLEQRSGGYEAANLMVDEVAGVYTAAAALLGGTPGEFAFFDSATSGLRAVFDSLRLGAGDTVIAPRSSYISQALRMLAMKRYDGVDLVVVPNGATGAMDLDALESALAAASGRVVISAVHIPTSSGLVEPVAAICALGRKHGAITVVDATQSVGQLDIDVLALGCDALVTTGRKFLRGPRGTGFAYLRNGVLDGLGGWAPDVRGSVWTGAEEWTMDGSARQLETWEASVAARLGLGVALREAAERGMAATESHLVGYAAGLRDDLAAIDGVVVADPVASPSAIVTFTIDGLVSKQVSAALRLARVDSISVPAGHAQWDLGARGLASVVRVSPHVYNDDEDRDALLGRVSEIAAEVTAR</sequence>
<organism evidence="6 7">
    <name type="scientific">Conyzicola lurida</name>
    <dbReference type="NCBI Taxonomy" id="1172621"/>
    <lineage>
        <taxon>Bacteria</taxon>
        <taxon>Bacillati</taxon>
        <taxon>Actinomycetota</taxon>
        <taxon>Actinomycetes</taxon>
        <taxon>Micrococcales</taxon>
        <taxon>Microbacteriaceae</taxon>
        <taxon>Conyzicola</taxon>
    </lineage>
</organism>
<evidence type="ECO:0000256" key="4">
    <source>
        <dbReference type="RuleBase" id="RU004504"/>
    </source>
</evidence>
<evidence type="ECO:0000313" key="6">
    <source>
        <dbReference type="EMBL" id="MBB5843783.1"/>
    </source>
</evidence>
<evidence type="ECO:0000256" key="1">
    <source>
        <dbReference type="ARBA" id="ARBA00001933"/>
    </source>
</evidence>
<dbReference type="PROSITE" id="PS00595">
    <property type="entry name" value="AA_TRANSFER_CLASS_5"/>
    <property type="match status" value="1"/>
</dbReference>
<dbReference type="InterPro" id="IPR015424">
    <property type="entry name" value="PyrdxlP-dep_Trfase"/>
</dbReference>
<dbReference type="InterPro" id="IPR000192">
    <property type="entry name" value="Aminotrans_V_dom"/>
</dbReference>
<evidence type="ECO:0000313" key="7">
    <source>
        <dbReference type="Proteomes" id="UP000536685"/>
    </source>
</evidence>
<name>A0A841AQB1_9MICO</name>
<dbReference type="Gene3D" id="3.90.1150.10">
    <property type="entry name" value="Aspartate Aminotransferase, domain 1"/>
    <property type="match status" value="1"/>
</dbReference>
<reference evidence="6 7" key="1">
    <citation type="submission" date="2020-08" db="EMBL/GenBank/DDBJ databases">
        <title>Sequencing the genomes of 1000 actinobacteria strains.</title>
        <authorList>
            <person name="Klenk H.-P."/>
        </authorList>
    </citation>
    <scope>NUCLEOTIDE SEQUENCE [LARGE SCALE GENOMIC DNA]</scope>
    <source>
        <strain evidence="6 7">DSM 105784</strain>
    </source>
</reference>
<dbReference type="InterPro" id="IPR015422">
    <property type="entry name" value="PyrdxlP-dep_Trfase_small"/>
</dbReference>
<keyword evidence="2" id="KW-0663">Pyridoxal phosphate</keyword>
<comment type="caution">
    <text evidence="6">The sequence shown here is derived from an EMBL/GenBank/DDBJ whole genome shotgun (WGS) entry which is preliminary data.</text>
</comment>